<dbReference type="SUPFAM" id="SSF54786">
    <property type="entry name" value="YcfA/nrd intein domain"/>
    <property type="match status" value="1"/>
</dbReference>
<dbReference type="GO" id="GO:0003729">
    <property type="term" value="F:mRNA binding"/>
    <property type="evidence" value="ECO:0007669"/>
    <property type="project" value="InterPro"/>
</dbReference>
<evidence type="ECO:0000256" key="3">
    <source>
        <dbReference type="ARBA" id="ARBA00022722"/>
    </source>
</evidence>
<keyword evidence="3" id="KW-0540">Nuclease</keyword>
<proteinExistence type="inferred from homology"/>
<name>A0AAJ1AG15_9BACT</name>
<evidence type="ECO:0000256" key="2">
    <source>
        <dbReference type="ARBA" id="ARBA00022649"/>
    </source>
</evidence>
<gene>
    <name evidence="8" type="ORF">K8G79_02320</name>
</gene>
<dbReference type="GO" id="GO:0004519">
    <property type="term" value="F:endonuclease activity"/>
    <property type="evidence" value="ECO:0007669"/>
    <property type="project" value="UniProtKB-KW"/>
</dbReference>
<dbReference type="AlphaFoldDB" id="A0AAJ1AG15"/>
<dbReference type="Proteomes" id="UP001197609">
    <property type="component" value="Unassembled WGS sequence"/>
</dbReference>
<reference evidence="8 9" key="1">
    <citation type="journal article" date="2021" name="bioRxiv">
        <title>Unraveling nitrogen, sulfur and carbon metabolic pathways and microbial community transcriptional responses to substrate deprivation and toxicity stresses in a bioreactor mimicking anoxic brackish coastal sediment conditions.</title>
        <authorList>
            <person name="Martins P.D."/>
            <person name="Echeveste M.J."/>
            <person name="Arshad A."/>
            <person name="Kurth J."/>
            <person name="Ouboter H."/>
            <person name="Jetten M.S.M."/>
            <person name="Welte C.U."/>
        </authorList>
    </citation>
    <scope>NUCLEOTIDE SEQUENCE [LARGE SCALE GENOMIC DNA]</scope>
    <source>
        <strain evidence="8">MAG_38</strain>
    </source>
</reference>
<dbReference type="EMBL" id="JAIOIU010000029">
    <property type="protein sequence ID" value="MBZ0158975.1"/>
    <property type="molecule type" value="Genomic_DNA"/>
</dbReference>
<comment type="caution">
    <text evidence="8">The sequence shown here is derived from an EMBL/GenBank/DDBJ whole genome shotgun (WGS) entry which is preliminary data.</text>
</comment>
<accession>A0AAJ1AG15</accession>
<evidence type="ECO:0000256" key="4">
    <source>
        <dbReference type="ARBA" id="ARBA00022759"/>
    </source>
</evidence>
<evidence type="ECO:0000313" key="8">
    <source>
        <dbReference type="EMBL" id="MBZ0158975.1"/>
    </source>
</evidence>
<keyword evidence="6" id="KW-0694">RNA-binding</keyword>
<evidence type="ECO:0000256" key="7">
    <source>
        <dbReference type="ARBA" id="ARBA00023016"/>
    </source>
</evidence>
<dbReference type="InterPro" id="IPR038570">
    <property type="entry name" value="HicA_sf"/>
</dbReference>
<keyword evidence="5" id="KW-0378">Hydrolase</keyword>
<protein>
    <submittedName>
        <fullName evidence="8">Type II toxin-antitoxin system HicA family toxin</fullName>
    </submittedName>
</protein>
<evidence type="ECO:0000313" key="9">
    <source>
        <dbReference type="Proteomes" id="UP001197609"/>
    </source>
</evidence>
<sequence>MMATFPADGPKARAVKTLEQLGFRLVREGSHLTMVRENPDGTQISLTIPNHSDIRGSTLRTICIQVGITRDEFLKVYEEM</sequence>
<keyword evidence="4" id="KW-0255">Endonuclease</keyword>
<keyword evidence="2" id="KW-1277">Toxin-antitoxin system</keyword>
<evidence type="ECO:0000256" key="5">
    <source>
        <dbReference type="ARBA" id="ARBA00022801"/>
    </source>
</evidence>
<keyword evidence="7" id="KW-0346">Stress response</keyword>
<organism evidence="8 9">
    <name type="scientific">Candidatus Methylomirabilis tolerans</name>
    <dbReference type="NCBI Taxonomy" id="3123416"/>
    <lineage>
        <taxon>Bacteria</taxon>
        <taxon>Candidatus Methylomirabilota</taxon>
        <taxon>Candidatus Methylomirabilia</taxon>
        <taxon>Candidatus Methylomirabilales</taxon>
        <taxon>Candidatus Methylomirabilaceae</taxon>
        <taxon>Candidatus Methylomirabilis</taxon>
    </lineage>
</organism>
<dbReference type="GO" id="GO:0016787">
    <property type="term" value="F:hydrolase activity"/>
    <property type="evidence" value="ECO:0007669"/>
    <property type="project" value="UniProtKB-KW"/>
</dbReference>
<comment type="similarity">
    <text evidence="1">Belongs to the HicA mRNA interferase family.</text>
</comment>
<evidence type="ECO:0000256" key="6">
    <source>
        <dbReference type="ARBA" id="ARBA00022884"/>
    </source>
</evidence>
<dbReference type="InterPro" id="IPR012933">
    <property type="entry name" value="HicA_mRNA_interferase"/>
</dbReference>
<dbReference type="Pfam" id="PF07927">
    <property type="entry name" value="HicA_toxin"/>
    <property type="match status" value="1"/>
</dbReference>
<evidence type="ECO:0000256" key="1">
    <source>
        <dbReference type="ARBA" id="ARBA00006620"/>
    </source>
</evidence>
<dbReference type="Gene3D" id="3.30.920.30">
    <property type="entry name" value="Hypothetical protein"/>
    <property type="match status" value="1"/>
</dbReference>